<evidence type="ECO:0000313" key="1">
    <source>
        <dbReference type="EMBL" id="CAA6675210.1"/>
    </source>
</evidence>
<dbReference type="EMBL" id="CACRZD030000248">
    <property type="protein sequence ID" value="CAA6675210.1"/>
    <property type="molecule type" value="Genomic_DNA"/>
</dbReference>
<gene>
    <name evidence="1" type="ORF">SI7747_UN021552</name>
</gene>
<reference evidence="2" key="1">
    <citation type="journal article" date="2020" name="Sci. Rep.">
        <title>Chromosome-scale genome assembly for the duckweed Spirodela intermedia, integrating cytogenetic maps, PacBio and Oxford Nanopore libraries.</title>
        <authorList>
            <person name="Hoang P.T.N."/>
            <person name="Fiebig A."/>
            <person name="Novak P."/>
            <person name="Macas J."/>
            <person name="Cao H.X."/>
            <person name="Stepanenko A."/>
            <person name="Chen G."/>
            <person name="Borisjuk N."/>
            <person name="Scholz U."/>
            <person name="Schubert I."/>
        </authorList>
    </citation>
    <scope>NUCLEOTIDE SEQUENCE [LARGE SCALE GENOMIC DNA]</scope>
</reference>
<protein>
    <submittedName>
        <fullName evidence="1">Uncharacterized protein</fullName>
    </submittedName>
</protein>
<organism evidence="1 2">
    <name type="scientific">Spirodela intermedia</name>
    <name type="common">Intermediate duckweed</name>
    <dbReference type="NCBI Taxonomy" id="51605"/>
    <lineage>
        <taxon>Eukaryota</taxon>
        <taxon>Viridiplantae</taxon>
        <taxon>Streptophyta</taxon>
        <taxon>Embryophyta</taxon>
        <taxon>Tracheophyta</taxon>
        <taxon>Spermatophyta</taxon>
        <taxon>Magnoliopsida</taxon>
        <taxon>Liliopsida</taxon>
        <taxon>Araceae</taxon>
        <taxon>Lemnoideae</taxon>
        <taxon>Spirodela</taxon>
    </lineage>
</organism>
<accession>A0ABN7EBD2</accession>
<evidence type="ECO:0000313" key="2">
    <source>
        <dbReference type="Proteomes" id="UP001189122"/>
    </source>
</evidence>
<sequence length="135" mass="15637">MSTYILIKWFCRTKISNYLTLFGTLLIEMNAYDIDYIEMFSLVVSIQLYSSDTLSKQVFMKQSLEYVDQEESSKQKVISCSNAEFEYRAMVEIAQVMMWLSSLLKGLDVFSKSLVMISYDLTCTKLGIFDLYAPT</sequence>
<keyword evidence="2" id="KW-1185">Reference proteome</keyword>
<comment type="caution">
    <text evidence="1">The sequence shown here is derived from an EMBL/GenBank/DDBJ whole genome shotgun (WGS) entry which is preliminary data.</text>
</comment>
<proteinExistence type="predicted"/>
<dbReference type="Proteomes" id="UP001189122">
    <property type="component" value="Unassembled WGS sequence"/>
</dbReference>
<name>A0ABN7EBD2_SPIIN</name>